<comment type="subcellular location">
    <subcellularLocation>
        <location evidence="5">Cytoplasm</location>
    </subcellularLocation>
</comment>
<dbReference type="Pfam" id="PF00202">
    <property type="entry name" value="Aminotran_3"/>
    <property type="match status" value="1"/>
</dbReference>
<dbReference type="InterPro" id="IPR015421">
    <property type="entry name" value="PyrdxlP-dep_Trfase_major"/>
</dbReference>
<dbReference type="NCBIfam" id="NF002797">
    <property type="entry name" value="PRK02936.1"/>
    <property type="match status" value="1"/>
</dbReference>
<proteinExistence type="inferred from homology"/>
<reference evidence="6 7" key="1">
    <citation type="submission" date="2019-03" db="EMBL/GenBank/DDBJ databases">
        <authorList>
            <person name="Kim M.K.M."/>
        </authorList>
    </citation>
    <scope>NUCLEOTIDE SEQUENCE [LARGE SCALE GENOMIC DNA]</scope>
    <source>
        <strain evidence="6 7">18JY21-1</strain>
    </source>
</reference>
<evidence type="ECO:0000256" key="2">
    <source>
        <dbReference type="ARBA" id="ARBA00022605"/>
    </source>
</evidence>
<keyword evidence="5" id="KW-0963">Cytoplasm</keyword>
<dbReference type="CDD" id="cd00610">
    <property type="entry name" value="OAT_like"/>
    <property type="match status" value="1"/>
</dbReference>
<comment type="miscellaneous">
    <text evidence="5">May also have succinyldiaminopimelate aminotransferase activity, thus carrying out the corresponding step in lysine biosynthesis.</text>
</comment>
<feature type="modified residue" description="N6-(pyridoxal phosphate)lysine" evidence="5">
    <location>
        <position position="247"/>
    </location>
</feature>
<accession>A0A4R4EFJ7</accession>
<keyword evidence="4 5" id="KW-0663">Pyridoxal phosphate</keyword>
<evidence type="ECO:0000256" key="3">
    <source>
        <dbReference type="ARBA" id="ARBA00022679"/>
    </source>
</evidence>
<gene>
    <name evidence="5" type="primary">argD</name>
    <name evidence="6" type="ORF">E0485_12875</name>
</gene>
<dbReference type="InterPro" id="IPR050103">
    <property type="entry name" value="Class-III_PLP-dep_AT"/>
</dbReference>
<dbReference type="PIRSF" id="PIRSF000521">
    <property type="entry name" value="Transaminase_4ab_Lys_Orn"/>
    <property type="match status" value="1"/>
</dbReference>
<feature type="binding site" evidence="5">
    <location>
        <position position="275"/>
    </location>
    <ligand>
        <name>N(2)-acetyl-L-ornithine</name>
        <dbReference type="ChEBI" id="CHEBI:57805"/>
    </ligand>
</feature>
<dbReference type="EC" id="2.6.1.11" evidence="5"/>
<dbReference type="GO" id="GO:0042802">
    <property type="term" value="F:identical protein binding"/>
    <property type="evidence" value="ECO:0007669"/>
    <property type="project" value="TreeGrafter"/>
</dbReference>
<comment type="catalytic activity">
    <reaction evidence="5">
        <text>N(2)-acetyl-L-ornithine + 2-oxoglutarate = N-acetyl-L-glutamate 5-semialdehyde + L-glutamate</text>
        <dbReference type="Rhea" id="RHEA:18049"/>
        <dbReference type="ChEBI" id="CHEBI:16810"/>
        <dbReference type="ChEBI" id="CHEBI:29123"/>
        <dbReference type="ChEBI" id="CHEBI:29985"/>
        <dbReference type="ChEBI" id="CHEBI:57805"/>
        <dbReference type="EC" id="2.6.1.11"/>
    </reaction>
</comment>
<dbReference type="InterPro" id="IPR015424">
    <property type="entry name" value="PyrdxlP-dep_Trfase"/>
</dbReference>
<dbReference type="EMBL" id="SKFG01000011">
    <property type="protein sequence ID" value="TCZ76865.1"/>
    <property type="molecule type" value="Genomic_DNA"/>
</dbReference>
<dbReference type="PANTHER" id="PTHR11986:SF79">
    <property type="entry name" value="ACETYLORNITHINE AMINOTRANSFERASE, MITOCHONDRIAL"/>
    <property type="match status" value="1"/>
</dbReference>
<dbReference type="Proteomes" id="UP000295418">
    <property type="component" value="Unassembled WGS sequence"/>
</dbReference>
<dbReference type="AlphaFoldDB" id="A0A4R4EFJ7"/>
<dbReference type="Gene3D" id="3.90.1150.10">
    <property type="entry name" value="Aspartate Aminotransferase, domain 1"/>
    <property type="match status" value="1"/>
</dbReference>
<dbReference type="PROSITE" id="PS00600">
    <property type="entry name" value="AA_TRANSFER_CLASS_3"/>
    <property type="match status" value="1"/>
</dbReference>
<name>A0A4R4EFJ7_9BACL</name>
<dbReference type="GO" id="GO:0005737">
    <property type="term" value="C:cytoplasm"/>
    <property type="evidence" value="ECO:0007669"/>
    <property type="project" value="UniProtKB-SubCell"/>
</dbReference>
<keyword evidence="7" id="KW-1185">Reference proteome</keyword>
<evidence type="ECO:0000256" key="5">
    <source>
        <dbReference type="HAMAP-Rule" id="MF_01107"/>
    </source>
</evidence>
<dbReference type="GO" id="GO:0006526">
    <property type="term" value="P:L-arginine biosynthetic process"/>
    <property type="evidence" value="ECO:0007669"/>
    <property type="project" value="UniProtKB-UniRule"/>
</dbReference>
<keyword evidence="3 5" id="KW-0808">Transferase</keyword>
<feature type="binding site" evidence="5">
    <location>
        <position position="136"/>
    </location>
    <ligand>
        <name>N(2)-acetyl-L-ornithine</name>
        <dbReference type="ChEBI" id="CHEBI:57805"/>
    </ligand>
</feature>
<dbReference type="InterPro" id="IPR004636">
    <property type="entry name" value="AcOrn/SuccOrn_fam"/>
</dbReference>
<comment type="pathway">
    <text evidence="5">Amino-acid biosynthesis; L-arginine biosynthesis; N(2)-acetyl-L-ornithine from L-glutamate: step 4/4.</text>
</comment>
<evidence type="ECO:0000256" key="1">
    <source>
        <dbReference type="ARBA" id="ARBA00022576"/>
    </source>
</evidence>
<comment type="subunit">
    <text evidence="5">Homodimer.</text>
</comment>
<comment type="similarity">
    <text evidence="5">Belongs to the class-III pyridoxal-phosphate-dependent aminotransferase family. ArgD subfamily.</text>
</comment>
<dbReference type="OrthoDB" id="9807885at2"/>
<dbReference type="RefSeq" id="WP_132418455.1">
    <property type="nucleotide sequence ID" value="NZ_SKFG01000011.1"/>
</dbReference>
<dbReference type="NCBIfam" id="TIGR00707">
    <property type="entry name" value="argD"/>
    <property type="match status" value="1"/>
</dbReference>
<dbReference type="UniPathway" id="UPA00068">
    <property type="reaction ID" value="UER00109"/>
</dbReference>
<organism evidence="6 7">
    <name type="scientific">Paenibacillus albiflavus</name>
    <dbReference type="NCBI Taxonomy" id="2545760"/>
    <lineage>
        <taxon>Bacteria</taxon>
        <taxon>Bacillati</taxon>
        <taxon>Bacillota</taxon>
        <taxon>Bacilli</taxon>
        <taxon>Bacillales</taxon>
        <taxon>Paenibacillaceae</taxon>
        <taxon>Paenibacillus</taxon>
    </lineage>
</organism>
<dbReference type="InterPro" id="IPR015422">
    <property type="entry name" value="PyrdxlP-dep_Trfase_small"/>
</dbReference>
<dbReference type="PANTHER" id="PTHR11986">
    <property type="entry name" value="AMINOTRANSFERASE CLASS III"/>
    <property type="match status" value="1"/>
</dbReference>
<keyword evidence="2 5" id="KW-0028">Amino-acid biosynthesis</keyword>
<comment type="cofactor">
    <cofactor evidence="5">
        <name>pyridoxal 5'-phosphate</name>
        <dbReference type="ChEBI" id="CHEBI:597326"/>
    </cofactor>
    <text evidence="5">Binds 1 pyridoxal phosphate per subunit.</text>
</comment>
<dbReference type="GO" id="GO:0030170">
    <property type="term" value="F:pyridoxal phosphate binding"/>
    <property type="evidence" value="ECO:0007669"/>
    <property type="project" value="InterPro"/>
</dbReference>
<feature type="binding site" evidence="5">
    <location>
        <begin position="100"/>
        <end position="101"/>
    </location>
    <ligand>
        <name>pyridoxal 5'-phosphate</name>
        <dbReference type="ChEBI" id="CHEBI:597326"/>
    </ligand>
</feature>
<evidence type="ECO:0000313" key="6">
    <source>
        <dbReference type="EMBL" id="TCZ76865.1"/>
    </source>
</evidence>
<protein>
    <recommendedName>
        <fullName evidence="5">Acetylornithine aminotransferase</fullName>
        <shortName evidence="5">ACOAT</shortName>
        <ecNumber evidence="5">2.6.1.11</ecNumber>
    </recommendedName>
</protein>
<evidence type="ECO:0000313" key="7">
    <source>
        <dbReference type="Proteomes" id="UP000295418"/>
    </source>
</evidence>
<dbReference type="SUPFAM" id="SSF53383">
    <property type="entry name" value="PLP-dependent transferases"/>
    <property type="match status" value="1"/>
</dbReference>
<keyword evidence="1 5" id="KW-0032">Aminotransferase</keyword>
<evidence type="ECO:0000256" key="4">
    <source>
        <dbReference type="ARBA" id="ARBA00022898"/>
    </source>
</evidence>
<dbReference type="FunFam" id="3.40.640.10:FF:000004">
    <property type="entry name" value="Acetylornithine aminotransferase"/>
    <property type="match status" value="1"/>
</dbReference>
<comment type="caution">
    <text evidence="6">The sequence shown here is derived from an EMBL/GenBank/DDBJ whole genome shotgun (WGS) entry which is preliminary data.</text>
</comment>
<dbReference type="HAMAP" id="MF_01107">
    <property type="entry name" value="ArgD_aminotrans_3"/>
    <property type="match status" value="1"/>
</dbReference>
<dbReference type="NCBIfam" id="NF002325">
    <property type="entry name" value="PRK01278.1"/>
    <property type="match status" value="1"/>
</dbReference>
<keyword evidence="5" id="KW-0055">Arginine biosynthesis</keyword>
<dbReference type="Gene3D" id="3.40.640.10">
    <property type="entry name" value="Type I PLP-dependent aspartate aminotransferase-like (Major domain)"/>
    <property type="match status" value="1"/>
</dbReference>
<feature type="binding site" evidence="5">
    <location>
        <position position="276"/>
    </location>
    <ligand>
        <name>pyridoxal 5'-phosphate</name>
        <dbReference type="ChEBI" id="CHEBI:597326"/>
    </ligand>
</feature>
<feature type="binding site" evidence="5">
    <location>
        <begin position="218"/>
        <end position="221"/>
    </location>
    <ligand>
        <name>pyridoxal 5'-phosphate</name>
        <dbReference type="ChEBI" id="CHEBI:597326"/>
    </ligand>
</feature>
<dbReference type="InterPro" id="IPR005814">
    <property type="entry name" value="Aminotrans_3"/>
</dbReference>
<dbReference type="InterPro" id="IPR049704">
    <property type="entry name" value="Aminotrans_3_PPA_site"/>
</dbReference>
<feature type="binding site" evidence="5">
    <location>
        <position position="133"/>
    </location>
    <ligand>
        <name>pyridoxal 5'-phosphate</name>
        <dbReference type="ChEBI" id="CHEBI:597326"/>
    </ligand>
</feature>
<sequence length="397" mass="42729">MGQEKQSYLFPTFARYPIHLVKGEGSRLWDDKGKEYIDLMSGIAVTNLGHVPAKVKDKVIAQLEELWHCSNLFHVPHQEKLAELLTENSCMDAAFFCSTGAEANEAAIKIARRYAQEVMKTDRYEIITFYQSFHGRTLATLTATGQEKVQIGFKPLMPGFAYAKYNDLESVKALINDRTCAIMLEMVQGEGGVLPADPAFIEGVAKLCEENGLLLIADEIQTGMGRTGKLFAYEHYNVEPDVITLAKGLGSGLPVGAMLGKAKLIPAFTAGSHGSTFSGLPTIMAAGIATMETMLEEQLPARAAELGDYTVQLLEEKLAGNPLVAGIRGKGLLIGIELKQSAAELVNAIHEAGVLVITAGPNVIRLAPALTISKEELTEGLNILCSILAAHTAEVTA</sequence>
<dbReference type="GO" id="GO:0003992">
    <property type="term" value="F:N2-acetyl-L-ornithine:2-oxoglutarate 5-aminotransferase activity"/>
    <property type="evidence" value="ECO:0007669"/>
    <property type="project" value="UniProtKB-UniRule"/>
</dbReference>